<accession>A0ABZ2IRH1</accession>
<keyword evidence="13" id="KW-1185">Reference proteome</keyword>
<evidence type="ECO:0000256" key="5">
    <source>
        <dbReference type="ARBA" id="ARBA00022519"/>
    </source>
</evidence>
<evidence type="ECO:0000256" key="1">
    <source>
        <dbReference type="ARBA" id="ARBA00004383"/>
    </source>
</evidence>
<evidence type="ECO:0000256" key="6">
    <source>
        <dbReference type="ARBA" id="ARBA00022692"/>
    </source>
</evidence>
<keyword evidence="6 10" id="KW-0812">Transmembrane</keyword>
<dbReference type="InterPro" id="IPR008756">
    <property type="entry name" value="Peptidase_M56"/>
</dbReference>
<evidence type="ECO:0000259" key="11">
    <source>
        <dbReference type="PROSITE" id="PS52015"/>
    </source>
</evidence>
<dbReference type="InterPro" id="IPR037682">
    <property type="entry name" value="TonB_C"/>
</dbReference>
<dbReference type="CDD" id="cd07341">
    <property type="entry name" value="M56_BlaR1_MecR1_like"/>
    <property type="match status" value="1"/>
</dbReference>
<dbReference type="InterPro" id="IPR006260">
    <property type="entry name" value="TonB/TolA_C"/>
</dbReference>
<gene>
    <name evidence="12" type="ORF">NEE14_004865</name>
</gene>
<dbReference type="Gene3D" id="3.30.1150.10">
    <property type="match status" value="1"/>
</dbReference>
<dbReference type="NCBIfam" id="TIGR01352">
    <property type="entry name" value="tonB_Cterm"/>
    <property type="match status" value="1"/>
</dbReference>
<dbReference type="PANTHER" id="PTHR33446:SF2">
    <property type="entry name" value="PROTEIN TONB"/>
    <property type="match status" value="1"/>
</dbReference>
<evidence type="ECO:0000256" key="10">
    <source>
        <dbReference type="SAM" id="Phobius"/>
    </source>
</evidence>
<sequence>MGIFIAYMIKSGFCLLLFYLLYKWQLAKETFFRVNRIMLLGFWVLAFLLPAIPLIKWGNTDLYAGLDVNRQAILNSLTNISLSAETNTDHHALILAWLICTGYIVGVVLIASKQLVSWTRLYLLIRRGRRIENKPFHLILTEGNQPPFSWMHYIVLSEKDYRENPTEILTHEMAHIRHHHSWDLLLADIGILLQWFNPAAWLLKQEMQSVHEYEADNAVLAAGIDAKSYQLLLIKKAVGTSRYTMANSFNHSSLKKRITMMLKEKSSPQARAKYIYILPLAALSVMAFARPEVSDVSAVLTKAKVTDLWTIPQEKTPEVKAQFPGGDDAFFQFLARNVKYPTLALEAGKQGRVACLATIGEDGTIKEVEITQSVDPALDAEVIRVIKKTPKWEPAKLAGKAVEYKIPLGFIFKVEGSDLHVQTESDTDIVIVGYGPQSNEE</sequence>
<keyword evidence="3" id="KW-0813">Transport</keyword>
<keyword evidence="4" id="KW-1003">Cell membrane</keyword>
<comment type="similarity">
    <text evidence="2">Belongs to the TonB family.</text>
</comment>
<comment type="subcellular location">
    <subcellularLocation>
        <location evidence="1">Cell inner membrane</location>
        <topology evidence="1">Single-pass membrane protein</topology>
        <orientation evidence="1">Periplasmic side</orientation>
    </subcellularLocation>
</comment>
<feature type="transmembrane region" description="Helical" evidence="10">
    <location>
        <begin position="6"/>
        <end position="22"/>
    </location>
</feature>
<keyword evidence="9 10" id="KW-0472">Membrane</keyword>
<dbReference type="InterPro" id="IPR051045">
    <property type="entry name" value="TonB-dependent_transducer"/>
</dbReference>
<feature type="transmembrane region" description="Helical" evidence="10">
    <location>
        <begin position="34"/>
        <end position="55"/>
    </location>
</feature>
<evidence type="ECO:0000256" key="8">
    <source>
        <dbReference type="ARBA" id="ARBA00022989"/>
    </source>
</evidence>
<evidence type="ECO:0000256" key="9">
    <source>
        <dbReference type="ARBA" id="ARBA00023136"/>
    </source>
</evidence>
<keyword evidence="5" id="KW-0997">Cell inner membrane</keyword>
<feature type="transmembrane region" description="Helical" evidence="10">
    <location>
        <begin position="92"/>
        <end position="111"/>
    </location>
</feature>
<dbReference type="EMBL" id="CP146284">
    <property type="protein sequence ID" value="WWV67319.1"/>
    <property type="molecule type" value="Genomic_DNA"/>
</dbReference>
<dbReference type="Proteomes" id="UP001320603">
    <property type="component" value="Chromosome"/>
</dbReference>
<keyword evidence="7" id="KW-0653">Protein transport</keyword>
<evidence type="ECO:0000256" key="2">
    <source>
        <dbReference type="ARBA" id="ARBA00006555"/>
    </source>
</evidence>
<proteinExistence type="inferred from homology"/>
<dbReference type="PANTHER" id="PTHR33446">
    <property type="entry name" value="PROTEIN TONB-RELATED"/>
    <property type="match status" value="1"/>
</dbReference>
<dbReference type="RefSeq" id="WP_251966799.1">
    <property type="nucleotide sequence ID" value="NZ_CP146284.1"/>
</dbReference>
<dbReference type="Pfam" id="PF05569">
    <property type="entry name" value="Peptidase_M56"/>
    <property type="match status" value="1"/>
</dbReference>
<evidence type="ECO:0000256" key="7">
    <source>
        <dbReference type="ARBA" id="ARBA00022927"/>
    </source>
</evidence>
<dbReference type="SUPFAM" id="SSF74653">
    <property type="entry name" value="TolA/TonB C-terminal domain"/>
    <property type="match status" value="1"/>
</dbReference>
<dbReference type="Pfam" id="PF03544">
    <property type="entry name" value="TonB_C"/>
    <property type="match status" value="1"/>
</dbReference>
<organism evidence="12 13">
    <name type="scientific">Parabacteroides absconsus</name>
    <dbReference type="NCBI Taxonomy" id="2951805"/>
    <lineage>
        <taxon>Bacteria</taxon>
        <taxon>Pseudomonadati</taxon>
        <taxon>Bacteroidota</taxon>
        <taxon>Bacteroidia</taxon>
        <taxon>Bacteroidales</taxon>
        <taxon>Tannerellaceae</taxon>
        <taxon>Parabacteroides</taxon>
    </lineage>
</organism>
<evidence type="ECO:0000256" key="3">
    <source>
        <dbReference type="ARBA" id="ARBA00022448"/>
    </source>
</evidence>
<feature type="domain" description="TonB C-terminal" evidence="11">
    <location>
        <begin position="325"/>
        <end position="421"/>
    </location>
</feature>
<protein>
    <submittedName>
        <fullName evidence="12">M56 family metallopeptidase</fullName>
    </submittedName>
</protein>
<evidence type="ECO:0000313" key="13">
    <source>
        <dbReference type="Proteomes" id="UP001320603"/>
    </source>
</evidence>
<reference evidence="12 13" key="1">
    <citation type="submission" date="2024-02" db="EMBL/GenBank/DDBJ databases">
        <title>Whole genome sequencing of Parabacteroides sp. AD58.</title>
        <authorList>
            <person name="Chaplin A.V."/>
            <person name="Pikina A.P."/>
            <person name="Sokolova S.R."/>
            <person name="Korostin D.O."/>
            <person name="Efimov B.A."/>
        </authorList>
    </citation>
    <scope>NUCLEOTIDE SEQUENCE [LARGE SCALE GENOMIC DNA]</scope>
    <source>
        <strain evidence="12 13">AD58</strain>
    </source>
</reference>
<evidence type="ECO:0000256" key="4">
    <source>
        <dbReference type="ARBA" id="ARBA00022475"/>
    </source>
</evidence>
<dbReference type="PROSITE" id="PS52015">
    <property type="entry name" value="TONB_CTD"/>
    <property type="match status" value="1"/>
</dbReference>
<name>A0ABZ2IRH1_9BACT</name>
<evidence type="ECO:0000313" key="12">
    <source>
        <dbReference type="EMBL" id="WWV67319.1"/>
    </source>
</evidence>
<keyword evidence="8 10" id="KW-1133">Transmembrane helix</keyword>